<dbReference type="InterPro" id="IPR020904">
    <property type="entry name" value="Sc_DH/Rdtase_CS"/>
</dbReference>
<dbReference type="eggNOG" id="COG1028">
    <property type="taxonomic scope" value="Bacteria"/>
</dbReference>
<dbReference type="OrthoDB" id="8419486at2"/>
<comment type="similarity">
    <text evidence="1">Belongs to the short-chain dehydrogenases/reductases (SDR) family.</text>
</comment>
<dbReference type="PRINTS" id="PR00080">
    <property type="entry name" value="SDRFAMILY"/>
</dbReference>
<dbReference type="RefSeq" id="WP_018064771.1">
    <property type="nucleotide sequence ID" value="NZ_AQWH01000009.1"/>
</dbReference>
<dbReference type="Proteomes" id="UP000191135">
    <property type="component" value="Chromosome"/>
</dbReference>
<dbReference type="AlphaFoldDB" id="A0A1U9YYC5"/>
<dbReference type="PROSITE" id="PS00061">
    <property type="entry name" value="ADH_SHORT"/>
    <property type="match status" value="1"/>
</dbReference>
<keyword evidence="4" id="KW-1185">Reference proteome</keyword>
<keyword evidence="2 3" id="KW-0560">Oxidoreductase</keyword>
<dbReference type="InterPro" id="IPR036291">
    <property type="entry name" value="NAD(P)-bd_dom_sf"/>
</dbReference>
<protein>
    <submittedName>
        <fullName evidence="3">3-oxoacyl-[acyl-carrier-protein] reductase FabG</fullName>
        <ecNumber evidence="3">1.1.1.100</ecNumber>
    </submittedName>
</protein>
<organism evidence="3 4">
    <name type="scientific">Martelella mediterranea DSM 17316</name>
    <dbReference type="NCBI Taxonomy" id="1122214"/>
    <lineage>
        <taxon>Bacteria</taxon>
        <taxon>Pseudomonadati</taxon>
        <taxon>Pseudomonadota</taxon>
        <taxon>Alphaproteobacteria</taxon>
        <taxon>Hyphomicrobiales</taxon>
        <taxon>Aurantimonadaceae</taxon>
        <taxon>Martelella</taxon>
    </lineage>
</organism>
<dbReference type="CDD" id="cd05233">
    <property type="entry name" value="SDR_c"/>
    <property type="match status" value="1"/>
</dbReference>
<evidence type="ECO:0000313" key="4">
    <source>
        <dbReference type="Proteomes" id="UP000191135"/>
    </source>
</evidence>
<name>A0A1U9YYC5_9HYPH</name>
<sequence>MIPVDDLVGMKVLVTGASSGIGAAAASAFSRSGAEVCLHYYSGKEAAETLAAELRAAGGKAHVVGGDVSRAPDTERIVKEAAELMGGLDCLVNNAGAIGRVAVSDFDEAIYEQVFDLNTRSILRMVRHAAPLLRESDRASIINLGSIAARHGGNKGSGVYAAAKAAVHSLTRSLAKELAGDGIRVNALAPGVIETPFHDETPHAAMNAALNAIPLGRLGTAEDCAWSFVFLASPTMAGFITGQIIDINGGQYMP</sequence>
<dbReference type="PRINTS" id="PR00081">
    <property type="entry name" value="GDHRDH"/>
</dbReference>
<proteinExistence type="inferred from homology"/>
<evidence type="ECO:0000313" key="3">
    <source>
        <dbReference type="EMBL" id="AQZ50447.1"/>
    </source>
</evidence>
<dbReference type="FunFam" id="3.40.50.720:FF:000084">
    <property type="entry name" value="Short-chain dehydrogenase reductase"/>
    <property type="match status" value="1"/>
</dbReference>
<evidence type="ECO:0000256" key="1">
    <source>
        <dbReference type="ARBA" id="ARBA00006484"/>
    </source>
</evidence>
<dbReference type="EC" id="1.1.1.100" evidence="3"/>
<dbReference type="EMBL" id="CP020330">
    <property type="protein sequence ID" value="AQZ50447.1"/>
    <property type="molecule type" value="Genomic_DNA"/>
</dbReference>
<dbReference type="GO" id="GO:0004316">
    <property type="term" value="F:3-oxoacyl-[acyl-carrier-protein] reductase (NADPH) activity"/>
    <property type="evidence" value="ECO:0007669"/>
    <property type="project" value="UniProtKB-EC"/>
</dbReference>
<dbReference type="KEGG" id="mmed:Mame_01076"/>
<dbReference type="Gene3D" id="3.40.50.720">
    <property type="entry name" value="NAD(P)-binding Rossmann-like Domain"/>
    <property type="match status" value="1"/>
</dbReference>
<dbReference type="PANTHER" id="PTHR43639">
    <property type="entry name" value="OXIDOREDUCTASE, SHORT-CHAIN DEHYDROGENASE/REDUCTASE FAMILY (AFU_ORTHOLOGUE AFUA_5G02870)"/>
    <property type="match status" value="1"/>
</dbReference>
<evidence type="ECO:0000256" key="2">
    <source>
        <dbReference type="ARBA" id="ARBA00023002"/>
    </source>
</evidence>
<accession>A0A1U9YYC5</accession>
<dbReference type="Pfam" id="PF13561">
    <property type="entry name" value="adh_short_C2"/>
    <property type="match status" value="1"/>
</dbReference>
<dbReference type="STRING" id="1122214.Mame_01076"/>
<reference evidence="3 4" key="1">
    <citation type="submission" date="2017-03" db="EMBL/GenBank/DDBJ databases">
        <title>Foreign affairs: Plasmid Transfer between Roseobacters and Rhizobia.</title>
        <authorList>
            <person name="Bartling P."/>
            <person name="Bunk B."/>
            <person name="Overmann J."/>
            <person name="Brinkmann H."/>
            <person name="Petersen J."/>
        </authorList>
    </citation>
    <scope>NUCLEOTIDE SEQUENCE [LARGE SCALE GENOMIC DNA]</scope>
    <source>
        <strain evidence="3 4">MACL11</strain>
    </source>
</reference>
<dbReference type="SUPFAM" id="SSF51735">
    <property type="entry name" value="NAD(P)-binding Rossmann-fold domains"/>
    <property type="match status" value="1"/>
</dbReference>
<gene>
    <name evidence="3" type="primary">fabG_7</name>
    <name evidence="3" type="ORF">Mame_01076</name>
</gene>
<dbReference type="InterPro" id="IPR002347">
    <property type="entry name" value="SDR_fam"/>
</dbReference>
<dbReference type="PANTHER" id="PTHR43639:SF1">
    <property type="entry name" value="SHORT-CHAIN DEHYDROGENASE_REDUCTASE FAMILY PROTEIN"/>
    <property type="match status" value="1"/>
</dbReference>